<dbReference type="SUPFAM" id="SSF56042">
    <property type="entry name" value="PurM C-terminal domain-like"/>
    <property type="match status" value="1"/>
</dbReference>
<organism evidence="8 9">
    <name type="scientific">Geodia barretti</name>
    <name type="common">Barrett's horny sponge</name>
    <dbReference type="NCBI Taxonomy" id="519541"/>
    <lineage>
        <taxon>Eukaryota</taxon>
        <taxon>Metazoa</taxon>
        <taxon>Porifera</taxon>
        <taxon>Demospongiae</taxon>
        <taxon>Heteroscleromorpha</taxon>
        <taxon>Tetractinellida</taxon>
        <taxon>Astrophorina</taxon>
        <taxon>Geodiidae</taxon>
        <taxon>Geodia</taxon>
    </lineage>
</organism>
<evidence type="ECO:0000256" key="4">
    <source>
        <dbReference type="ARBA" id="ARBA00022840"/>
    </source>
</evidence>
<dbReference type="GO" id="GO:0005524">
    <property type="term" value="F:ATP binding"/>
    <property type="evidence" value="ECO:0007669"/>
    <property type="project" value="UniProtKB-KW"/>
</dbReference>
<keyword evidence="5" id="KW-0711">Selenium</keyword>
<dbReference type="SUPFAM" id="SSF55326">
    <property type="entry name" value="PurM N-terminal domain-like"/>
    <property type="match status" value="1"/>
</dbReference>
<evidence type="ECO:0000259" key="6">
    <source>
        <dbReference type="Pfam" id="PF00586"/>
    </source>
</evidence>
<evidence type="ECO:0000313" key="8">
    <source>
        <dbReference type="EMBL" id="CAI8048792.1"/>
    </source>
</evidence>
<dbReference type="Pfam" id="PF02769">
    <property type="entry name" value="AIRS_C"/>
    <property type="match status" value="1"/>
</dbReference>
<dbReference type="PANTHER" id="PTHR10256">
    <property type="entry name" value="SELENIDE, WATER DIKINASE"/>
    <property type="match status" value="1"/>
</dbReference>
<dbReference type="InterPro" id="IPR036676">
    <property type="entry name" value="PurM-like_C_sf"/>
</dbReference>
<dbReference type="InterPro" id="IPR036921">
    <property type="entry name" value="PurM-like_N_sf"/>
</dbReference>
<dbReference type="Proteomes" id="UP001174909">
    <property type="component" value="Unassembled WGS sequence"/>
</dbReference>
<evidence type="ECO:0000256" key="1">
    <source>
        <dbReference type="ARBA" id="ARBA00022679"/>
    </source>
</evidence>
<dbReference type="Pfam" id="PF00586">
    <property type="entry name" value="AIRS"/>
    <property type="match status" value="1"/>
</dbReference>
<dbReference type="Gene3D" id="3.90.650.10">
    <property type="entry name" value="PurM-like C-terminal domain"/>
    <property type="match status" value="1"/>
</dbReference>
<proteinExistence type="predicted"/>
<keyword evidence="4" id="KW-0067">ATP-binding</keyword>
<feature type="domain" description="PurM-like C-terminal" evidence="7">
    <location>
        <begin position="76"/>
        <end position="248"/>
    </location>
</feature>
<accession>A0AA35XFE4</accession>
<sequence>MGGVPKTALNITCWPKADLDLSILGDIIQGGTEKAIEAGAALVGGHTVDAPELMYGLSVTGIVHPEKFVRNYGACPGEVLILTKNLGIGILTTGLKFDKISDAVLPQLVESMTRLNASAASVMLKYGASACTDVTGYGLLGHASEMAAGNDVRLKIDSGAVPYFADAPALVAQDTYTQAYLANMTFLADKVTFHTDSDAMRHILMEAETSGGLLFSLPAENADAAIAELHATDCPEAAVIGEVVGTDTAHIEVF</sequence>
<evidence type="ECO:0000256" key="3">
    <source>
        <dbReference type="ARBA" id="ARBA00022777"/>
    </source>
</evidence>
<dbReference type="NCBIfam" id="TIGR00476">
    <property type="entry name" value="selD"/>
    <property type="match status" value="1"/>
</dbReference>
<dbReference type="InterPro" id="IPR004536">
    <property type="entry name" value="SPS/SelD"/>
</dbReference>
<reference evidence="8" key="1">
    <citation type="submission" date="2023-03" db="EMBL/GenBank/DDBJ databases">
        <authorList>
            <person name="Steffen K."/>
            <person name="Cardenas P."/>
        </authorList>
    </citation>
    <scope>NUCLEOTIDE SEQUENCE</scope>
</reference>
<keyword evidence="2" id="KW-0547">Nucleotide-binding</keyword>
<evidence type="ECO:0000313" key="9">
    <source>
        <dbReference type="Proteomes" id="UP001174909"/>
    </source>
</evidence>
<name>A0AA35XFE4_GEOBA</name>
<dbReference type="GO" id="GO:0005737">
    <property type="term" value="C:cytoplasm"/>
    <property type="evidence" value="ECO:0007669"/>
    <property type="project" value="TreeGrafter"/>
</dbReference>
<evidence type="ECO:0000256" key="5">
    <source>
        <dbReference type="ARBA" id="ARBA00023266"/>
    </source>
</evidence>
<comment type="caution">
    <text evidence="8">The sequence shown here is derived from an EMBL/GenBank/DDBJ whole genome shotgun (WGS) entry which is preliminary data.</text>
</comment>
<dbReference type="Gene3D" id="3.30.1330.10">
    <property type="entry name" value="PurM-like, N-terminal domain"/>
    <property type="match status" value="1"/>
</dbReference>
<dbReference type="EMBL" id="CASHTH010003749">
    <property type="protein sequence ID" value="CAI8048792.1"/>
    <property type="molecule type" value="Genomic_DNA"/>
</dbReference>
<dbReference type="PANTHER" id="PTHR10256:SF0">
    <property type="entry name" value="INACTIVE SELENIDE, WATER DIKINASE-LIKE PROTEIN-RELATED"/>
    <property type="match status" value="1"/>
</dbReference>
<evidence type="ECO:0000259" key="7">
    <source>
        <dbReference type="Pfam" id="PF02769"/>
    </source>
</evidence>
<feature type="domain" description="PurM-like N-terminal" evidence="6">
    <location>
        <begin position="1"/>
        <end position="63"/>
    </location>
</feature>
<gene>
    <name evidence="8" type="ORF">GBAR_LOCUS26900</name>
</gene>
<dbReference type="GO" id="GO:0016260">
    <property type="term" value="P:selenocysteine biosynthetic process"/>
    <property type="evidence" value="ECO:0007669"/>
    <property type="project" value="TreeGrafter"/>
</dbReference>
<dbReference type="InterPro" id="IPR010918">
    <property type="entry name" value="PurM-like_C_dom"/>
</dbReference>
<evidence type="ECO:0000256" key="2">
    <source>
        <dbReference type="ARBA" id="ARBA00022741"/>
    </source>
</evidence>
<keyword evidence="3" id="KW-0418">Kinase</keyword>
<dbReference type="InterPro" id="IPR016188">
    <property type="entry name" value="PurM-like_N"/>
</dbReference>
<keyword evidence="1" id="KW-0808">Transferase</keyword>
<dbReference type="AlphaFoldDB" id="A0AA35XFE4"/>
<keyword evidence="9" id="KW-1185">Reference proteome</keyword>
<dbReference type="GO" id="GO:0004756">
    <property type="term" value="F:selenide, water dikinase activity"/>
    <property type="evidence" value="ECO:0007669"/>
    <property type="project" value="TreeGrafter"/>
</dbReference>
<protein>
    <submittedName>
        <fullName evidence="8">Selenide, water dikinase</fullName>
    </submittedName>
</protein>